<dbReference type="EC" id="1.14.-.-" evidence="1"/>
<dbReference type="SUPFAM" id="SSF52821">
    <property type="entry name" value="Rhodanese/Cell cycle control phosphatase"/>
    <property type="match status" value="1"/>
</dbReference>
<dbReference type="GO" id="GO:0016705">
    <property type="term" value="F:oxidoreductase activity, acting on paired donors, with incorporation or reduction of molecular oxygen"/>
    <property type="evidence" value="ECO:0007669"/>
    <property type="project" value="UniProtKB-UniRule"/>
</dbReference>
<dbReference type="GO" id="GO:0016740">
    <property type="term" value="F:transferase activity"/>
    <property type="evidence" value="ECO:0007669"/>
    <property type="project" value="UniProtKB-KW"/>
</dbReference>
<accession>A0A368DRB6</accession>
<dbReference type="SMART" id="SM00450">
    <property type="entry name" value="RHOD"/>
    <property type="match status" value="1"/>
</dbReference>
<comment type="caution">
    <text evidence="3">The sequence shown here is derived from an EMBL/GenBank/DDBJ whole genome shotgun (WGS) entry which is preliminary data.</text>
</comment>
<dbReference type="NCBIfam" id="NF001136">
    <property type="entry name" value="PRK00142.1-4"/>
    <property type="match status" value="1"/>
</dbReference>
<dbReference type="InterPro" id="IPR036873">
    <property type="entry name" value="Rhodanese-like_dom_sf"/>
</dbReference>
<dbReference type="Proteomes" id="UP000253570">
    <property type="component" value="Unassembled WGS sequence"/>
</dbReference>
<evidence type="ECO:0000313" key="3">
    <source>
        <dbReference type="EMBL" id="RCL73755.1"/>
    </source>
</evidence>
<dbReference type="Pfam" id="PF00581">
    <property type="entry name" value="Rhodanese"/>
    <property type="match status" value="1"/>
</dbReference>
<dbReference type="InterPro" id="IPR020936">
    <property type="entry name" value="TrhO"/>
</dbReference>
<dbReference type="CDD" id="cd01518">
    <property type="entry name" value="RHOD_YceA"/>
    <property type="match status" value="1"/>
</dbReference>
<comment type="similarity">
    <text evidence="1">Belongs to the TrhO family.</text>
</comment>
<name>A0A368DRB6_9PROT</name>
<feature type="domain" description="Rhodanese" evidence="2">
    <location>
        <begin position="123"/>
        <end position="217"/>
    </location>
</feature>
<dbReference type="Gene3D" id="3.40.250.10">
    <property type="entry name" value="Rhodanese-like domain"/>
    <property type="match status" value="1"/>
</dbReference>
<dbReference type="AlphaFoldDB" id="A0A368DRB6"/>
<protein>
    <recommendedName>
        <fullName evidence="1">tRNA uridine(34) hydroxylase</fullName>
        <ecNumber evidence="1">1.14.-.-</ecNumber>
    </recommendedName>
    <alternativeName>
        <fullName evidence="1">tRNA hydroxylation protein O</fullName>
    </alternativeName>
</protein>
<comment type="function">
    <text evidence="1">Catalyzes oxygen-dependent 5-hydroxyuridine (ho5U) modification at position 34 in tRNAs.</text>
</comment>
<comment type="catalytic activity">
    <reaction evidence="1">
        <text>uridine(34) in tRNA + AH2 + O2 = 5-hydroxyuridine(34) in tRNA + A + H2O</text>
        <dbReference type="Rhea" id="RHEA:64224"/>
        <dbReference type="Rhea" id="RHEA-COMP:11727"/>
        <dbReference type="Rhea" id="RHEA-COMP:13381"/>
        <dbReference type="ChEBI" id="CHEBI:13193"/>
        <dbReference type="ChEBI" id="CHEBI:15377"/>
        <dbReference type="ChEBI" id="CHEBI:15379"/>
        <dbReference type="ChEBI" id="CHEBI:17499"/>
        <dbReference type="ChEBI" id="CHEBI:65315"/>
        <dbReference type="ChEBI" id="CHEBI:136877"/>
    </reaction>
</comment>
<keyword evidence="1" id="KW-0560">Oxidoreductase</keyword>
<evidence type="ECO:0000259" key="2">
    <source>
        <dbReference type="PROSITE" id="PS50206"/>
    </source>
</evidence>
<dbReference type="PANTHER" id="PTHR43268:SF3">
    <property type="entry name" value="RHODANESE-LIKE DOMAIN-CONTAINING PROTEIN 7-RELATED"/>
    <property type="match status" value="1"/>
</dbReference>
<dbReference type="PANTHER" id="PTHR43268">
    <property type="entry name" value="THIOSULFATE SULFURTRANSFERASE/RHODANESE-LIKE DOMAIN-CONTAINING PROTEIN 2"/>
    <property type="match status" value="1"/>
</dbReference>
<gene>
    <name evidence="1" type="primary">trhO</name>
    <name evidence="3" type="ORF">DBW71_02965</name>
</gene>
<dbReference type="HAMAP" id="MF_00469">
    <property type="entry name" value="TrhO"/>
    <property type="match status" value="1"/>
</dbReference>
<dbReference type="EMBL" id="QOQD01000005">
    <property type="protein sequence ID" value="RCL73755.1"/>
    <property type="molecule type" value="Genomic_DNA"/>
</dbReference>
<dbReference type="InterPro" id="IPR040503">
    <property type="entry name" value="TRHO_N"/>
</dbReference>
<dbReference type="InterPro" id="IPR001763">
    <property type="entry name" value="Rhodanese-like_dom"/>
</dbReference>
<dbReference type="PROSITE" id="PS50206">
    <property type="entry name" value="RHODANESE_3"/>
    <property type="match status" value="1"/>
</dbReference>
<sequence length="304" mass="35539">MSENIVTSFYKFSPWYNYSDHKDSLLAICEQGNILGTILIAKEGINGTVSGEEKSLSILIDYITALKEFKDLKPKFSLAYGRTFTKMRVRIKKEIVSMGQPDVNPHHKTGEMLNSLEWDKLLYEEDVIIVDTRNKFEQSIGFFEGATFPNMVSFREFPKWADSHLEDSKDKKIAMYCTGGIRCEKASSYLINKGFKNVYQLDGGILKYLEDKERSESKWKGECFVFDYRVSLEHKLEKGSYDMCHACRMPISKDDIKTEHFVQDISCPHCYNNQNEKSIRRFKERKFQKSLQKRRIKCEQERPI</sequence>
<evidence type="ECO:0000256" key="1">
    <source>
        <dbReference type="HAMAP-Rule" id="MF_00469"/>
    </source>
</evidence>
<dbReference type="Gene3D" id="3.30.70.100">
    <property type="match status" value="1"/>
</dbReference>
<dbReference type="Pfam" id="PF17773">
    <property type="entry name" value="UPF0176_N"/>
    <property type="match status" value="1"/>
</dbReference>
<proteinExistence type="inferred from homology"/>
<keyword evidence="3" id="KW-0808">Transferase</keyword>
<evidence type="ECO:0000313" key="4">
    <source>
        <dbReference type="Proteomes" id="UP000253570"/>
    </source>
</evidence>
<organism evidence="3 4">
    <name type="scientific">PS1 clade bacterium</name>
    <dbReference type="NCBI Taxonomy" id="2175152"/>
    <lineage>
        <taxon>Bacteria</taxon>
        <taxon>Pseudomonadati</taxon>
        <taxon>Pseudomonadota</taxon>
        <taxon>Alphaproteobacteria</taxon>
        <taxon>PS1 clade</taxon>
    </lineage>
</organism>
<reference evidence="3 4" key="1">
    <citation type="journal article" date="2018" name="Microbiome">
        <title>Fine metagenomic profile of the Mediterranean stratified and mixed water columns revealed by assembly and recruitment.</title>
        <authorList>
            <person name="Haro-Moreno J.M."/>
            <person name="Lopez-Perez M."/>
            <person name="De La Torre J.R."/>
            <person name="Picazo A."/>
            <person name="Camacho A."/>
            <person name="Rodriguez-Valera F."/>
        </authorList>
    </citation>
    <scope>NUCLEOTIDE SEQUENCE [LARGE SCALE GENOMIC DNA]</scope>
    <source>
        <strain evidence="3">MED-G57</strain>
    </source>
</reference>
<keyword evidence="1" id="KW-0819">tRNA processing</keyword>
<dbReference type="GO" id="GO:0006400">
    <property type="term" value="P:tRNA modification"/>
    <property type="evidence" value="ECO:0007669"/>
    <property type="project" value="UniProtKB-UniRule"/>
</dbReference>